<dbReference type="AlphaFoldDB" id="A0AAD1C0S7"/>
<sequence>MPTQRRFNRYRGVEPHCNLMCLMMVPILVGGMAEKDADTGADPGMA</sequence>
<name>A0AAD1C0S7_METFU</name>
<dbReference type="Proteomes" id="UP000218554">
    <property type="component" value="Chromosome"/>
</dbReference>
<accession>A0AAD1C0S7</accession>
<reference evidence="1 2" key="2">
    <citation type="journal article" date="2017" name="Int. J. Syst. Evol. Microbiol.">
        <title>Pseudomonas furukawaii sp. nov., a polychlorinated biphenyl-degrading bacterium isolated from biphenyl-contaminated soil in Japan.</title>
        <authorList>
            <person name="Kimura N."/>
            <person name="Watanabe T."/>
            <person name="Suenaga H."/>
            <person name="Fujihara H."/>
            <person name="Futagami T."/>
            <person name="Goto M."/>
            <person name="Hanada S."/>
            <person name="Hirose J."/>
        </authorList>
    </citation>
    <scope>NUCLEOTIDE SEQUENCE [LARGE SCALE GENOMIC DNA]</scope>
    <source>
        <strain evidence="2">DSM 10086 / NBRC 110670 / KF707</strain>
    </source>
</reference>
<dbReference type="EMBL" id="AP014862">
    <property type="protein sequence ID" value="BAU74466.1"/>
    <property type="molecule type" value="Genomic_DNA"/>
</dbReference>
<evidence type="ECO:0000313" key="1">
    <source>
        <dbReference type="EMBL" id="BAU74466.1"/>
    </source>
</evidence>
<keyword evidence="2" id="KW-1185">Reference proteome</keyword>
<dbReference type="KEGG" id="pfuw:KF707C_27780"/>
<proteinExistence type="predicted"/>
<reference evidence="2" key="1">
    <citation type="submission" date="2015-05" db="EMBL/GenBank/DDBJ databases">
        <title>Draft genome sequencing of a biphenyl-degrading bacterium, Pseudomonas balearica KF707 (=NBRC110670).</title>
        <authorList>
            <person name="Kimura N."/>
            <person name="Hirose J."/>
            <person name="Watanabe T."/>
            <person name="Suenaga H."/>
            <person name="Fujihara H."/>
            <person name="Noguchi M."/>
            <person name="Hashimoto M."/>
            <person name="Shimodaira J."/>
            <person name="Tsuchikane K."/>
            <person name="Hosoyama A."/>
            <person name="Yamazoe A."/>
            <person name="Fujita N."/>
            <person name="Furukawa K."/>
        </authorList>
    </citation>
    <scope>NUCLEOTIDE SEQUENCE [LARGE SCALE GENOMIC DNA]</scope>
    <source>
        <strain evidence="2">DSM 10086 / NBRC 110670 / KF707</strain>
    </source>
</reference>
<gene>
    <name evidence="1" type="ORF">KF707C_27780</name>
</gene>
<organism evidence="1 2">
    <name type="scientific">Metapseudomonas furukawaii</name>
    <name type="common">Pseudomonas furukawaii</name>
    <dbReference type="NCBI Taxonomy" id="1149133"/>
    <lineage>
        <taxon>Bacteria</taxon>
        <taxon>Pseudomonadati</taxon>
        <taxon>Pseudomonadota</taxon>
        <taxon>Gammaproteobacteria</taxon>
        <taxon>Pseudomonadales</taxon>
        <taxon>Pseudomonadaceae</taxon>
        <taxon>Metapseudomonas</taxon>
    </lineage>
</organism>
<evidence type="ECO:0000313" key="2">
    <source>
        <dbReference type="Proteomes" id="UP000218554"/>
    </source>
</evidence>
<protein>
    <submittedName>
        <fullName evidence="1">Uncharacterized protein</fullName>
    </submittedName>
</protein>